<dbReference type="EMBL" id="CP012673">
    <property type="protein sequence ID" value="AUX46164.1"/>
    <property type="molecule type" value="Genomic_DNA"/>
</dbReference>
<organism evidence="2 3">
    <name type="scientific">Sorangium cellulosum</name>
    <name type="common">Polyangium cellulosum</name>
    <dbReference type="NCBI Taxonomy" id="56"/>
    <lineage>
        <taxon>Bacteria</taxon>
        <taxon>Pseudomonadati</taxon>
        <taxon>Myxococcota</taxon>
        <taxon>Polyangia</taxon>
        <taxon>Polyangiales</taxon>
        <taxon>Polyangiaceae</taxon>
        <taxon>Sorangium</taxon>
    </lineage>
</organism>
<feature type="region of interest" description="Disordered" evidence="1">
    <location>
        <begin position="1"/>
        <end position="33"/>
    </location>
</feature>
<evidence type="ECO:0000313" key="2">
    <source>
        <dbReference type="EMBL" id="AUX46164.1"/>
    </source>
</evidence>
<sequence>MREPRHRSTREDAQADAALRSDDLVRAGSITKTSVATPARRLRAEGHPALDGAVSCARCALPTAPRALPTRPPSSSAACSSSSRPWRTRSGPRSSASPGGSSPP</sequence>
<proteinExistence type="predicted"/>
<feature type="compositionally biased region" description="Basic and acidic residues" evidence="1">
    <location>
        <begin position="9"/>
        <end position="25"/>
    </location>
</feature>
<evidence type="ECO:0000313" key="3">
    <source>
        <dbReference type="Proteomes" id="UP000238348"/>
    </source>
</evidence>
<evidence type="ECO:0000256" key="1">
    <source>
        <dbReference type="SAM" id="MobiDB-lite"/>
    </source>
</evidence>
<feature type="region of interest" description="Disordered" evidence="1">
    <location>
        <begin position="64"/>
        <end position="104"/>
    </location>
</feature>
<dbReference type="AlphaFoldDB" id="A0A2L0F3L2"/>
<accession>A0A2L0F3L2</accession>
<dbReference type="Proteomes" id="UP000238348">
    <property type="component" value="Chromosome"/>
</dbReference>
<name>A0A2L0F3L2_SORCE</name>
<protein>
    <submittedName>
        <fullName evidence="2">Uncharacterized protein</fullName>
    </submittedName>
</protein>
<gene>
    <name evidence="2" type="ORF">SOCE26_076690</name>
</gene>
<reference evidence="2 3" key="1">
    <citation type="submission" date="2015-09" db="EMBL/GenBank/DDBJ databases">
        <title>Sorangium comparison.</title>
        <authorList>
            <person name="Zaburannyi N."/>
            <person name="Bunk B."/>
            <person name="Overmann J."/>
            <person name="Mueller R."/>
        </authorList>
    </citation>
    <scope>NUCLEOTIDE SEQUENCE [LARGE SCALE GENOMIC DNA]</scope>
    <source>
        <strain evidence="2 3">So ce26</strain>
    </source>
</reference>